<dbReference type="AlphaFoldDB" id="A0A2H1EHS1"/>
<dbReference type="EMBL" id="FRFC01000004">
    <property type="protein sequence ID" value="SHO46574.1"/>
    <property type="molecule type" value="Genomic_DNA"/>
</dbReference>
<accession>A0A2H1EHS1</accession>
<keyword evidence="2" id="KW-1185">Reference proteome</keyword>
<organism evidence="1 2">
    <name type="scientific">Nitrosotalea sinensis</name>
    <dbReference type="NCBI Taxonomy" id="1499975"/>
    <lineage>
        <taxon>Archaea</taxon>
        <taxon>Nitrososphaerota</taxon>
        <taxon>Nitrososphaeria</taxon>
        <taxon>Nitrosotaleales</taxon>
        <taxon>Nitrosotaleaceae</taxon>
        <taxon>Nitrosotalea</taxon>
    </lineage>
</organism>
<evidence type="ECO:0000313" key="1">
    <source>
        <dbReference type="EMBL" id="SHO46574.1"/>
    </source>
</evidence>
<dbReference type="OrthoDB" id="11019at2157"/>
<name>A0A2H1EHS1_9ARCH</name>
<dbReference type="RefSeq" id="WP_101010429.1">
    <property type="nucleotide sequence ID" value="NZ_FRFC01000004.1"/>
</dbReference>
<gene>
    <name evidence="1" type="ORF">NSIN_30200</name>
</gene>
<proteinExistence type="predicted"/>
<sequence>MKFKDDSTSDLIKISENIHDEITKDVLNVFGVDLACEELVHHDRTKPVWTQKIRDNKSLKKELDSFLEMVRNNLVTCLR</sequence>
<dbReference type="Proteomes" id="UP000232412">
    <property type="component" value="Unassembled WGS sequence"/>
</dbReference>
<protein>
    <submittedName>
        <fullName evidence="1">Uncharacterized protein</fullName>
    </submittedName>
</protein>
<reference evidence="2" key="1">
    <citation type="submission" date="2016-12" db="EMBL/GenBank/DDBJ databases">
        <authorList>
            <person name="Herbold C."/>
        </authorList>
    </citation>
    <scope>NUCLEOTIDE SEQUENCE [LARGE SCALE GENOMIC DNA]</scope>
</reference>
<evidence type="ECO:0000313" key="2">
    <source>
        <dbReference type="Proteomes" id="UP000232412"/>
    </source>
</evidence>